<dbReference type="STRING" id="301148.B4135_2624"/>
<dbReference type="Proteomes" id="UP000075683">
    <property type="component" value="Unassembled WGS sequence"/>
</dbReference>
<organism evidence="2 3">
    <name type="scientific">Caldibacillus debilis</name>
    <dbReference type="NCBI Taxonomy" id="301148"/>
    <lineage>
        <taxon>Bacteria</taxon>
        <taxon>Bacillati</taxon>
        <taxon>Bacillota</taxon>
        <taxon>Bacilli</taxon>
        <taxon>Bacillales</taxon>
        <taxon>Bacillaceae</taxon>
        <taxon>Caldibacillus</taxon>
    </lineage>
</organism>
<comment type="caution">
    <text evidence="2">The sequence shown here is derived from an EMBL/GenBank/DDBJ whole genome shotgun (WGS) entry which is preliminary data.</text>
</comment>
<proteinExistence type="predicted"/>
<evidence type="ECO:0000256" key="1">
    <source>
        <dbReference type="SAM" id="MobiDB-lite"/>
    </source>
</evidence>
<sequence>MRHCFPDANPDKRKRPFLLHLLALDQPERGGKGGAEEGNSEG</sequence>
<feature type="compositionally biased region" description="Basic and acidic residues" evidence="1">
    <location>
        <begin position="26"/>
        <end position="35"/>
    </location>
</feature>
<reference evidence="2 3" key="1">
    <citation type="submission" date="2016-01" db="EMBL/GenBank/DDBJ databases">
        <title>Draft Genome Sequences of Seven Thermophilic Sporeformers Isolated from Foods.</title>
        <authorList>
            <person name="Berendsen E.M."/>
            <person name="Wells-Bennik M.H."/>
            <person name="Krawcyk A.O."/>
            <person name="De Jong A."/>
            <person name="Holsappel S."/>
            <person name="Eijlander R.T."/>
            <person name="Kuipers O.P."/>
        </authorList>
    </citation>
    <scope>NUCLEOTIDE SEQUENCE [LARGE SCALE GENOMIC DNA]</scope>
    <source>
        <strain evidence="2 3">B4135</strain>
    </source>
</reference>
<dbReference type="AlphaFoldDB" id="A0A150LUX5"/>
<evidence type="ECO:0000313" key="3">
    <source>
        <dbReference type="Proteomes" id="UP000075683"/>
    </source>
</evidence>
<dbReference type="EMBL" id="LQYT01000065">
    <property type="protein sequence ID" value="KYD16115.1"/>
    <property type="molecule type" value="Genomic_DNA"/>
</dbReference>
<feature type="region of interest" description="Disordered" evidence="1">
    <location>
        <begin position="22"/>
        <end position="42"/>
    </location>
</feature>
<gene>
    <name evidence="2" type="ORF">B4135_2624</name>
</gene>
<name>A0A150LUX5_9BACI</name>
<protein>
    <submittedName>
        <fullName evidence="2">Uncharacterized protein</fullName>
    </submittedName>
</protein>
<accession>A0A150LUX5</accession>
<evidence type="ECO:0000313" key="2">
    <source>
        <dbReference type="EMBL" id="KYD16115.1"/>
    </source>
</evidence>